<keyword evidence="2" id="KW-1185">Reference proteome</keyword>
<reference evidence="1 2" key="1">
    <citation type="submission" date="2023-08" db="EMBL/GenBank/DDBJ databases">
        <title>A Necator americanus chromosomal reference genome.</title>
        <authorList>
            <person name="Ilik V."/>
            <person name="Petrzelkova K.J."/>
            <person name="Pardy F."/>
            <person name="Fuh T."/>
            <person name="Niatou-Singa F.S."/>
            <person name="Gouil Q."/>
            <person name="Baker L."/>
            <person name="Ritchie M.E."/>
            <person name="Jex A.R."/>
            <person name="Gazzola D."/>
            <person name="Li H."/>
            <person name="Toshio Fujiwara R."/>
            <person name="Zhan B."/>
            <person name="Aroian R.V."/>
            <person name="Pafco B."/>
            <person name="Schwarz E.M."/>
        </authorList>
    </citation>
    <scope>NUCLEOTIDE SEQUENCE [LARGE SCALE GENOMIC DNA]</scope>
    <source>
        <strain evidence="1 2">Aroian</strain>
        <tissue evidence="1">Whole animal</tissue>
    </source>
</reference>
<evidence type="ECO:0000313" key="1">
    <source>
        <dbReference type="EMBL" id="KAK6728849.1"/>
    </source>
</evidence>
<organism evidence="1 2">
    <name type="scientific">Necator americanus</name>
    <name type="common">Human hookworm</name>
    <dbReference type="NCBI Taxonomy" id="51031"/>
    <lineage>
        <taxon>Eukaryota</taxon>
        <taxon>Metazoa</taxon>
        <taxon>Ecdysozoa</taxon>
        <taxon>Nematoda</taxon>
        <taxon>Chromadorea</taxon>
        <taxon>Rhabditida</taxon>
        <taxon>Rhabditina</taxon>
        <taxon>Rhabditomorpha</taxon>
        <taxon>Strongyloidea</taxon>
        <taxon>Ancylostomatidae</taxon>
        <taxon>Bunostominae</taxon>
        <taxon>Necator</taxon>
    </lineage>
</organism>
<evidence type="ECO:0000313" key="2">
    <source>
        <dbReference type="Proteomes" id="UP001303046"/>
    </source>
</evidence>
<dbReference type="Proteomes" id="UP001303046">
    <property type="component" value="Unassembled WGS sequence"/>
</dbReference>
<dbReference type="EMBL" id="JAVFWL010000001">
    <property type="protein sequence ID" value="KAK6728849.1"/>
    <property type="molecule type" value="Genomic_DNA"/>
</dbReference>
<proteinExistence type="predicted"/>
<accession>A0ABR1BUN8</accession>
<comment type="caution">
    <text evidence="1">The sequence shown here is derived from an EMBL/GenBank/DDBJ whole genome shotgun (WGS) entry which is preliminary data.</text>
</comment>
<name>A0ABR1BUN8_NECAM</name>
<sequence>MLDCGPGRSSAMRISSQIASRDVVERLTRKWKAEKENLQRLPPTKCARRFKKTKVVGIEEAVYRCIVQKREASRAVMVKDIKAEALRFKCPLPSFMERPWIKLELKLCILIRQGTKNRILPLSSP</sequence>
<gene>
    <name evidence="1" type="primary">Necator_chrI.g2240</name>
    <name evidence="1" type="ORF">RB195_006113</name>
</gene>
<protein>
    <submittedName>
        <fullName evidence="1">Uncharacterized protein</fullName>
    </submittedName>
</protein>